<dbReference type="EMBL" id="CP139858">
    <property type="protein sequence ID" value="WQB99223.1"/>
    <property type="molecule type" value="Genomic_DNA"/>
</dbReference>
<sequence length="61" mass="6944">MARTKPFKQLSQTEIERFLVAAEALTLSIIKPFISPHCDHYRTTRVLHEVPLKAAPEVTGR</sequence>
<protein>
    <submittedName>
        <fullName evidence="1">Uncharacterized protein</fullName>
    </submittedName>
</protein>
<organism evidence="1 2">
    <name type="scientific">Mesorhizobium huakuii</name>
    <dbReference type="NCBI Taxonomy" id="28104"/>
    <lineage>
        <taxon>Bacteria</taxon>
        <taxon>Pseudomonadati</taxon>
        <taxon>Pseudomonadota</taxon>
        <taxon>Alphaproteobacteria</taxon>
        <taxon>Hyphomicrobiales</taxon>
        <taxon>Phyllobacteriaceae</taxon>
        <taxon>Mesorhizobium</taxon>
    </lineage>
</organism>
<evidence type="ECO:0000313" key="1">
    <source>
        <dbReference type="EMBL" id="WQB99223.1"/>
    </source>
</evidence>
<dbReference type="Proteomes" id="UP001322481">
    <property type="component" value="Chromosome"/>
</dbReference>
<proteinExistence type="predicted"/>
<keyword evidence="2" id="KW-1185">Reference proteome</keyword>
<gene>
    <name evidence="1" type="ORF">U0R22_003399</name>
</gene>
<name>A0ABZ0VQR9_9HYPH</name>
<accession>A0ABZ0VQR9</accession>
<dbReference type="RefSeq" id="WP_322414101.1">
    <property type="nucleotide sequence ID" value="NZ_CP139858.1"/>
</dbReference>
<reference evidence="1 2" key="1">
    <citation type="submission" date="2023-11" db="EMBL/GenBank/DDBJ databases">
        <authorList>
            <person name="Panchal A.K."/>
            <person name="Meaney J.S."/>
            <person name="Karas B.J."/>
            <person name="diCenzo G.C."/>
        </authorList>
    </citation>
    <scope>NUCLEOTIDE SEQUENCE [LARGE SCALE GENOMIC DNA]</scope>
    <source>
        <strain evidence="1 2">NZP2235</strain>
    </source>
</reference>
<evidence type="ECO:0000313" key="2">
    <source>
        <dbReference type="Proteomes" id="UP001322481"/>
    </source>
</evidence>